<evidence type="ECO:0000256" key="1">
    <source>
        <dbReference type="SAM" id="MobiDB-lite"/>
    </source>
</evidence>
<dbReference type="Pfam" id="PF01551">
    <property type="entry name" value="Peptidase_M23"/>
    <property type="match status" value="1"/>
</dbReference>
<feature type="region of interest" description="Disordered" evidence="1">
    <location>
        <begin position="352"/>
        <end position="384"/>
    </location>
</feature>
<dbReference type="AlphaFoldDB" id="C0E189"/>
<proteinExistence type="predicted"/>
<dbReference type="EMBL" id="ACEB01000007">
    <property type="protein sequence ID" value="EEG27714.1"/>
    <property type="molecule type" value="Genomic_DNA"/>
</dbReference>
<name>C0E189_9CORY</name>
<dbReference type="Pfam" id="PF26571">
    <property type="entry name" value="VldE"/>
    <property type="match status" value="1"/>
</dbReference>
<dbReference type="SUPFAM" id="SSF52266">
    <property type="entry name" value="SGNH hydrolase"/>
    <property type="match status" value="1"/>
</dbReference>
<dbReference type="Pfam" id="PF01464">
    <property type="entry name" value="SLT"/>
    <property type="match status" value="1"/>
</dbReference>
<dbReference type="PANTHER" id="PTHR21666:SF270">
    <property type="entry name" value="MUREIN HYDROLASE ACTIVATOR ENVC"/>
    <property type="match status" value="1"/>
</dbReference>
<dbReference type="InterPro" id="IPR058593">
    <property type="entry name" value="ARB_07466-like_C"/>
</dbReference>
<organism evidence="5 6">
    <name type="scientific">Corynebacterium matruchotii ATCC 33806</name>
    <dbReference type="NCBI Taxonomy" id="566549"/>
    <lineage>
        <taxon>Bacteria</taxon>
        <taxon>Bacillati</taxon>
        <taxon>Actinomycetota</taxon>
        <taxon>Actinomycetes</taxon>
        <taxon>Mycobacteriales</taxon>
        <taxon>Corynebacteriaceae</taxon>
        <taxon>Corynebacterium</taxon>
    </lineage>
</organism>
<dbReference type="PANTHER" id="PTHR21666">
    <property type="entry name" value="PEPTIDASE-RELATED"/>
    <property type="match status" value="1"/>
</dbReference>
<reference evidence="5 6" key="1">
    <citation type="submission" date="2009-01" db="EMBL/GenBank/DDBJ databases">
        <authorList>
            <person name="Fulton L."/>
            <person name="Clifton S."/>
            <person name="Chinwalla A.T."/>
            <person name="Mitreva M."/>
            <person name="Sodergren E."/>
            <person name="Weinstock G."/>
            <person name="Clifton S."/>
            <person name="Dooling D.J."/>
            <person name="Fulton B."/>
            <person name="Minx P."/>
            <person name="Pepin K.H."/>
            <person name="Johnson M."/>
            <person name="Bhonagiri V."/>
            <person name="Nash W.E."/>
            <person name="Mardis E.R."/>
            <person name="Wilson R.K."/>
        </authorList>
    </citation>
    <scope>NUCLEOTIDE SEQUENCE [LARGE SCALE GENOMIC DNA]</scope>
    <source>
        <strain evidence="5 6">ATCC 33806</strain>
    </source>
</reference>
<dbReference type="InterPro" id="IPR050570">
    <property type="entry name" value="Cell_wall_metabolism_enzyme"/>
</dbReference>
<accession>C0E189</accession>
<sequence>MKKTSRILGSICAIVLMLVLFITVINGGSNDHCSVDSGSSADGGVPSGAYSLPEHNALDPQNVKSEWRTPDRPDHQGIDIAQAIKTPIFAFADGVVVAAGPASGFGQWIIIDHQIDGKLYSTVYGHMFPEDIFVKTGDTVKAGKHIADQGYNGEVIPAGPGGSHVHFEIWEGGRLNGGHDVNPRPWLEKAVEPGSGGGSAAKGDEVLLIGDSLTVGAKQEIQKAIPSVSIDAKVGRQYSEGLDILESKNPKVKTVIMALGTNGPFTQGHIDRTLKAANGATVILTTVAGPRVTSGAVVNLLVEQNKSKVVVADWAAKVREHGDYVGPDGIHLTESGKQAFATMLADAVQAKVNAASPKKSGKSGKLGKKKSRKSSGELPDSDKIVSEEHMQIDTIRIARAVAQRFPEIETIGGWRPYDAYPDHPSGRAADIMIPHWDTEEGKKLGDEIMEYLWGNREYFQVEYFIWRQRYSPAQGESNIMEDRGSPTQNHFDHIHVTTQGHGFPKPGQKYGSAPDGNSAAPPDGGGSVDDCDSVAGVDEGLDTNGEIPEAFVKWIKLSGKQCKAISPPLIAALLEQESRFSTTAISPAGATGPAQFTPDTWVGHGAKVDDNGKPIGPPGSGDPNDIPDAVMAAGRLLCKHADSVAEWKSAGLVSGDDTELILAAYNAGPGNVQEAHGVPAFPETQHYVKVIPENAKKFKEKVK</sequence>
<dbReference type="Proteomes" id="UP000006247">
    <property type="component" value="Unassembled WGS sequence"/>
</dbReference>
<protein>
    <submittedName>
        <fullName evidence="5">Peptidase, M23 family</fullName>
    </submittedName>
</protein>
<dbReference type="HOGENOM" id="CLU_024438_0_0_11"/>
<feature type="domain" description="Transglycosylase SLT" evidence="2">
    <location>
        <begin position="561"/>
        <end position="679"/>
    </location>
</feature>
<feature type="compositionally biased region" description="Basic residues" evidence="1">
    <location>
        <begin position="359"/>
        <end position="373"/>
    </location>
</feature>
<dbReference type="InterPro" id="IPR011055">
    <property type="entry name" value="Dup_hybrid_motif"/>
</dbReference>
<comment type="caution">
    <text evidence="5">The sequence shown here is derived from an EMBL/GenBank/DDBJ whole genome shotgun (WGS) entry which is preliminary data.</text>
</comment>
<evidence type="ECO:0000259" key="3">
    <source>
        <dbReference type="Pfam" id="PF01551"/>
    </source>
</evidence>
<dbReference type="SUPFAM" id="SSF51261">
    <property type="entry name" value="Duplicated hybrid motif"/>
    <property type="match status" value="1"/>
</dbReference>
<feature type="domain" description="M23ase beta-sheet core" evidence="3">
    <location>
        <begin position="75"/>
        <end position="174"/>
    </location>
</feature>
<dbReference type="SUPFAM" id="SSF53955">
    <property type="entry name" value="Lysozyme-like"/>
    <property type="match status" value="1"/>
</dbReference>
<dbReference type="InterPro" id="IPR008258">
    <property type="entry name" value="Transglycosylase_SLT_dom_1"/>
</dbReference>
<evidence type="ECO:0000313" key="5">
    <source>
        <dbReference type="EMBL" id="EEG27714.1"/>
    </source>
</evidence>
<evidence type="ECO:0000259" key="2">
    <source>
        <dbReference type="Pfam" id="PF01464"/>
    </source>
</evidence>
<dbReference type="CDD" id="cd00254">
    <property type="entry name" value="LT-like"/>
    <property type="match status" value="1"/>
</dbReference>
<dbReference type="CDD" id="cd12797">
    <property type="entry name" value="M23_peptidase"/>
    <property type="match status" value="1"/>
</dbReference>
<dbReference type="InterPro" id="IPR016047">
    <property type="entry name" value="M23ase_b-sheet_dom"/>
</dbReference>
<dbReference type="InterPro" id="IPR036514">
    <property type="entry name" value="SGNH_hydro_sf"/>
</dbReference>
<dbReference type="Gene3D" id="2.70.70.10">
    <property type="entry name" value="Glucose Permease (Domain IIA)"/>
    <property type="match status" value="1"/>
</dbReference>
<evidence type="ECO:0000259" key="4">
    <source>
        <dbReference type="Pfam" id="PF26571"/>
    </source>
</evidence>
<dbReference type="InterPro" id="IPR023346">
    <property type="entry name" value="Lysozyme-like_dom_sf"/>
</dbReference>
<feature type="domain" description="ARB-07466-like C-terminal" evidence="4">
    <location>
        <begin position="387"/>
        <end position="491"/>
    </location>
</feature>
<dbReference type="Gene3D" id="3.40.50.1110">
    <property type="entry name" value="SGNH hydrolase"/>
    <property type="match status" value="1"/>
</dbReference>
<feature type="region of interest" description="Disordered" evidence="1">
    <location>
        <begin position="498"/>
        <end position="529"/>
    </location>
</feature>
<evidence type="ECO:0000313" key="6">
    <source>
        <dbReference type="Proteomes" id="UP000006247"/>
    </source>
</evidence>
<dbReference type="Gene3D" id="1.10.530.10">
    <property type="match status" value="1"/>
</dbReference>
<gene>
    <name evidence="5" type="ORF">CORMATOL_00739</name>
</gene>
<dbReference type="GO" id="GO:0004222">
    <property type="term" value="F:metalloendopeptidase activity"/>
    <property type="evidence" value="ECO:0007669"/>
    <property type="project" value="TreeGrafter"/>
</dbReference>